<evidence type="ECO:0000256" key="2">
    <source>
        <dbReference type="SAM" id="MobiDB-lite"/>
    </source>
</evidence>
<dbReference type="PANTHER" id="PTHR34251:SF1">
    <property type="entry name" value="LEUCINE, GLUTAMATE AND LYSINE RICH 1"/>
    <property type="match status" value="1"/>
</dbReference>
<sequence length="696" mass="79529">MTEPDTENDAFARYTPQHPLPEEIRKMTRDDTVCQYCGVSYLIHTEIKALEERLKATEKELEHYKGREDRESRLLVEKEELLTNKKALQETLASKENVLAMLRQELQLASEKNKDFEMKLKESSASGEKYRQQYMTALRQLSQLSTTVRQQRESLNQIRKSVQDFRQSVTQQTESTQSAITDACSRYAKEYEEVQSRLQCVEMEQMVTNQSNKSLSDKLRAQEERVKNLERCEQEMNTLESRNKELQANLKDMQGKLDEAVSKSRTLSMEADQFKIQIKAKTEEVEEMNRQRQQQSQSSDSALREMERRLLLKEGELTTAQKQLKNLENLRKEAEKRQADITQQNILTANEAQDLKESLKRAKADVDALKAERESMITAHQSRIDDLRESFKRKMAETDRWPEKLQTALAEEKAKHQAALSALESSLKESFVMELQIEKEKYDELLQKHKAQTQERSSQKAGELADMETRHKRETQALQQQLADTKKKAESREAELRQEIDSLKRIINDLQNKLGRFESQGEEKVGELKVELERMQQQLKASEEERASLDGSLQQLREEIQFLQSTVEKECEERFELTEALSEARRELLALKKPAGGYHSGGTTRRASENGLAPLKSSSSIGSIHSAASSTSLPIPSGSSSASLPDELGKPRPPPLPPSSVSISYKGDASKTPRQTHGGSISDNRKRIAAILGKRP</sequence>
<evidence type="ECO:0000256" key="1">
    <source>
        <dbReference type="SAM" id="Coils"/>
    </source>
</evidence>
<evidence type="ECO:0000313" key="4">
    <source>
        <dbReference type="Proteomes" id="UP001519460"/>
    </source>
</evidence>
<feature type="region of interest" description="Disordered" evidence="2">
    <location>
        <begin position="449"/>
        <end position="490"/>
    </location>
</feature>
<feature type="region of interest" description="Disordered" evidence="2">
    <location>
        <begin position="591"/>
        <end position="696"/>
    </location>
</feature>
<reference evidence="3 4" key="1">
    <citation type="journal article" date="2023" name="Sci. Data">
        <title>Genome assembly of the Korean intertidal mud-creeper Batillaria attramentaria.</title>
        <authorList>
            <person name="Patra A.K."/>
            <person name="Ho P.T."/>
            <person name="Jun S."/>
            <person name="Lee S.J."/>
            <person name="Kim Y."/>
            <person name="Won Y.J."/>
        </authorList>
    </citation>
    <scope>NUCLEOTIDE SEQUENCE [LARGE SCALE GENOMIC DNA]</scope>
    <source>
        <strain evidence="3">Wonlab-2016</strain>
    </source>
</reference>
<name>A0ABD0JD76_9CAEN</name>
<evidence type="ECO:0000313" key="3">
    <source>
        <dbReference type="EMBL" id="KAK7471368.1"/>
    </source>
</evidence>
<comment type="caution">
    <text evidence="3">The sequence shown here is derived from an EMBL/GenBank/DDBJ whole genome shotgun (WGS) entry which is preliminary data.</text>
</comment>
<dbReference type="Proteomes" id="UP001519460">
    <property type="component" value="Unassembled WGS sequence"/>
</dbReference>
<dbReference type="EMBL" id="JACVVK020000495">
    <property type="protein sequence ID" value="KAK7471368.1"/>
    <property type="molecule type" value="Genomic_DNA"/>
</dbReference>
<dbReference type="PANTHER" id="PTHR34251">
    <property type="entry name" value="LEUCINE-, GLUTAMATE- AND LYSINE-RICH PROTEIN 1"/>
    <property type="match status" value="1"/>
</dbReference>
<feature type="coiled-coil region" evidence="1">
    <location>
        <begin position="47"/>
        <end position="119"/>
    </location>
</feature>
<accession>A0ABD0JD76</accession>
<gene>
    <name evidence="3" type="ORF">BaRGS_00035974</name>
</gene>
<keyword evidence="4" id="KW-1185">Reference proteome</keyword>
<organism evidence="3 4">
    <name type="scientific">Batillaria attramentaria</name>
    <dbReference type="NCBI Taxonomy" id="370345"/>
    <lineage>
        <taxon>Eukaryota</taxon>
        <taxon>Metazoa</taxon>
        <taxon>Spiralia</taxon>
        <taxon>Lophotrochozoa</taxon>
        <taxon>Mollusca</taxon>
        <taxon>Gastropoda</taxon>
        <taxon>Caenogastropoda</taxon>
        <taxon>Sorbeoconcha</taxon>
        <taxon>Cerithioidea</taxon>
        <taxon>Batillariidae</taxon>
        <taxon>Batillaria</taxon>
    </lineage>
</organism>
<dbReference type="Gene3D" id="1.20.5.1700">
    <property type="match status" value="1"/>
</dbReference>
<feature type="coiled-coil region" evidence="1">
    <location>
        <begin position="184"/>
        <end position="379"/>
    </location>
</feature>
<proteinExistence type="predicted"/>
<dbReference type="AlphaFoldDB" id="A0ABD0JD76"/>
<protein>
    <recommendedName>
        <fullName evidence="5">Leucine-, glutamate- and lysine-rich protein 1</fullName>
    </recommendedName>
</protein>
<keyword evidence="1" id="KW-0175">Coiled coil</keyword>
<dbReference type="InterPro" id="IPR038799">
    <property type="entry name" value="LEKR1"/>
</dbReference>
<feature type="compositionally biased region" description="Polar residues" evidence="2">
    <location>
        <begin position="672"/>
        <end position="682"/>
    </location>
</feature>
<feature type="compositionally biased region" description="Low complexity" evidence="2">
    <location>
        <begin position="617"/>
        <end position="646"/>
    </location>
</feature>
<evidence type="ECO:0008006" key="5">
    <source>
        <dbReference type="Google" id="ProtNLM"/>
    </source>
</evidence>